<comment type="caution">
    <text evidence="2">The sequence shown here is derived from an EMBL/GenBank/DDBJ whole genome shotgun (WGS) entry which is preliminary data.</text>
</comment>
<reference evidence="2 3" key="1">
    <citation type="journal article" date="2017" name="Curr. Biol.">
        <title>Genome architecture and evolution of a unichromosomal asexual nematode.</title>
        <authorList>
            <person name="Fradin H."/>
            <person name="Zegar C."/>
            <person name="Gutwein M."/>
            <person name="Lucas J."/>
            <person name="Kovtun M."/>
            <person name="Corcoran D."/>
            <person name="Baugh L.R."/>
            <person name="Kiontke K."/>
            <person name="Gunsalus K."/>
            <person name="Fitch D.H."/>
            <person name="Piano F."/>
        </authorList>
    </citation>
    <scope>NUCLEOTIDE SEQUENCE [LARGE SCALE GENOMIC DNA]</scope>
    <source>
        <strain evidence="2">PF1309</strain>
    </source>
</reference>
<feature type="compositionally biased region" description="Polar residues" evidence="1">
    <location>
        <begin position="484"/>
        <end position="507"/>
    </location>
</feature>
<feature type="compositionally biased region" description="Low complexity" evidence="1">
    <location>
        <begin position="112"/>
        <end position="152"/>
    </location>
</feature>
<feature type="compositionally biased region" description="Low complexity" evidence="1">
    <location>
        <begin position="77"/>
        <end position="88"/>
    </location>
</feature>
<proteinExistence type="predicted"/>
<accession>A0A2A2K2L7</accession>
<evidence type="ECO:0000313" key="2">
    <source>
        <dbReference type="EMBL" id="PAV68246.1"/>
    </source>
</evidence>
<feature type="region of interest" description="Disordered" evidence="1">
    <location>
        <begin position="426"/>
        <end position="446"/>
    </location>
</feature>
<organism evidence="2 3">
    <name type="scientific">Diploscapter pachys</name>
    <dbReference type="NCBI Taxonomy" id="2018661"/>
    <lineage>
        <taxon>Eukaryota</taxon>
        <taxon>Metazoa</taxon>
        <taxon>Ecdysozoa</taxon>
        <taxon>Nematoda</taxon>
        <taxon>Chromadorea</taxon>
        <taxon>Rhabditida</taxon>
        <taxon>Rhabditina</taxon>
        <taxon>Rhabditomorpha</taxon>
        <taxon>Rhabditoidea</taxon>
        <taxon>Rhabditidae</taxon>
        <taxon>Diploscapter</taxon>
    </lineage>
</organism>
<gene>
    <name evidence="2" type="ORF">WR25_11009</name>
</gene>
<sequence length="625" mass="68586">MGPETRNQSCNNNNNNNFADENCRTVVGPAGADAVAFRSGTGFVSSIVTLCLFVEPDLRRPLSAFISEPATNRALRVSPTSSVSSVSSEGTAFNSSNSQYSLPSEISTRSGSTEGSYSSYQPSSREQSSSALSTASNDSVSNYSSSGSSSRSRSTHPRRNNSVPNVSQRYRHRSSSANGRAFSTPAHRIGSSSMTVRPWAFNPAAARPNASYNKEVEAMRNCPTVEFEDLAHGNIMAEDFEDGIIFFRAIKLTKADLNRIASKFAKEEVFYRMPTIEHSALIDGVRHSINLTDELIVKIQDDMLIVGESTELHFDDLPIQNVVRPPTRWHKNPRISDEKINDPFKPVFFKEKVDLEGSVVCFVKDICARLHLPGGMRLFDLAGAEGEMQRNYGIVNRDGGTALRQAQEAWSFPNGSIVYPSAGSSIGQEAFAPPPSESSTEGSIASTQQLQTFTPPLFESVQSDQMPSMNAMRAMQSARIADSSPASYSATSAGHSRRTPSNWNHSSSRQFAWRPRSLPAVPFDAHSTVLVQPPAVRSNSNLSTATAISPPPLRPNPNDRRKLQIRAEINGAPWEMTNNITLENLTHVPTQFVLCEMLLDDVCLWRREPSVKRSKSDVLITNRTV</sequence>
<feature type="compositionally biased region" description="Polar residues" evidence="1">
    <location>
        <begin position="89"/>
        <end position="111"/>
    </location>
</feature>
<feature type="compositionally biased region" description="Polar residues" evidence="1">
    <location>
        <begin position="437"/>
        <end position="446"/>
    </location>
</feature>
<feature type="region of interest" description="Disordered" evidence="1">
    <location>
        <begin position="471"/>
        <end position="507"/>
    </location>
</feature>
<keyword evidence="3" id="KW-1185">Reference proteome</keyword>
<feature type="region of interest" description="Disordered" evidence="1">
    <location>
        <begin position="74"/>
        <end position="188"/>
    </location>
</feature>
<feature type="region of interest" description="Disordered" evidence="1">
    <location>
        <begin position="1"/>
        <end position="20"/>
    </location>
</feature>
<dbReference type="AlphaFoldDB" id="A0A2A2K2L7"/>
<name>A0A2A2K2L7_9BILA</name>
<evidence type="ECO:0000256" key="1">
    <source>
        <dbReference type="SAM" id="MobiDB-lite"/>
    </source>
</evidence>
<protein>
    <submittedName>
        <fullName evidence="2">Uncharacterized protein</fullName>
    </submittedName>
</protein>
<dbReference type="Proteomes" id="UP000218231">
    <property type="component" value="Unassembled WGS sequence"/>
</dbReference>
<feature type="compositionally biased region" description="Polar residues" evidence="1">
    <location>
        <begin position="1"/>
        <end position="10"/>
    </location>
</feature>
<dbReference type="EMBL" id="LIAE01009784">
    <property type="protein sequence ID" value="PAV68246.1"/>
    <property type="molecule type" value="Genomic_DNA"/>
</dbReference>
<evidence type="ECO:0000313" key="3">
    <source>
        <dbReference type="Proteomes" id="UP000218231"/>
    </source>
</evidence>